<feature type="region of interest" description="Disordered" evidence="1">
    <location>
        <begin position="178"/>
        <end position="199"/>
    </location>
</feature>
<sequence length="199" mass="22227">MPRCGVVSSTLHISSSGTMAHTTPFTQIDRSDKENEHSPAEKKHKRQFQNHMCWISSSVDGVKWVGEELGLEFGLWEKSSSNRWIEQRSRHGWCRIPELSVLYMKLRAVTIGLFDTRSAWIWDWKMSGRPRTTSFAESCKPVPQPSAFGSMKVSSKYHPELRKPCPGSGVLCASPVASTRAPGTTSRDPCAWPSGVTFG</sequence>
<proteinExistence type="predicted"/>
<organism evidence="2 3">
    <name type="scientific">Danionella cerebrum</name>
    <dbReference type="NCBI Taxonomy" id="2873325"/>
    <lineage>
        <taxon>Eukaryota</taxon>
        <taxon>Metazoa</taxon>
        <taxon>Chordata</taxon>
        <taxon>Craniata</taxon>
        <taxon>Vertebrata</taxon>
        <taxon>Euteleostomi</taxon>
        <taxon>Actinopterygii</taxon>
        <taxon>Neopterygii</taxon>
        <taxon>Teleostei</taxon>
        <taxon>Ostariophysi</taxon>
        <taxon>Cypriniformes</taxon>
        <taxon>Danionidae</taxon>
        <taxon>Danioninae</taxon>
        <taxon>Danionella</taxon>
    </lineage>
</organism>
<accession>A0A553Q9Y1</accession>
<evidence type="ECO:0000313" key="3">
    <source>
        <dbReference type="Proteomes" id="UP000316079"/>
    </source>
</evidence>
<protein>
    <submittedName>
        <fullName evidence="2">Uncharacterized protein</fullName>
    </submittedName>
</protein>
<feature type="compositionally biased region" description="Polar residues" evidence="1">
    <location>
        <begin position="17"/>
        <end position="28"/>
    </location>
</feature>
<feature type="compositionally biased region" description="Basic and acidic residues" evidence="1">
    <location>
        <begin position="29"/>
        <end position="41"/>
    </location>
</feature>
<dbReference type="Proteomes" id="UP000316079">
    <property type="component" value="Unassembled WGS sequence"/>
</dbReference>
<dbReference type="EMBL" id="SRMA01026192">
    <property type="protein sequence ID" value="TRY86707.1"/>
    <property type="molecule type" value="Genomic_DNA"/>
</dbReference>
<name>A0A553Q9Y1_9TELE</name>
<evidence type="ECO:0000313" key="2">
    <source>
        <dbReference type="EMBL" id="TRY86707.1"/>
    </source>
</evidence>
<dbReference type="AlphaFoldDB" id="A0A553Q9Y1"/>
<comment type="caution">
    <text evidence="2">The sequence shown here is derived from an EMBL/GenBank/DDBJ whole genome shotgun (WGS) entry which is preliminary data.</text>
</comment>
<gene>
    <name evidence="2" type="ORF">DNTS_028787</name>
</gene>
<dbReference type="STRING" id="623744.A0A553Q9Y1"/>
<feature type="region of interest" description="Disordered" evidence="1">
    <location>
        <begin position="17"/>
        <end position="45"/>
    </location>
</feature>
<dbReference type="OrthoDB" id="7635488at2759"/>
<reference evidence="2 3" key="1">
    <citation type="journal article" date="2019" name="Sci. Data">
        <title>Hybrid genome assembly and annotation of Danionella translucida.</title>
        <authorList>
            <person name="Kadobianskyi M."/>
            <person name="Schulze L."/>
            <person name="Schuelke M."/>
            <person name="Judkewitz B."/>
        </authorList>
    </citation>
    <scope>NUCLEOTIDE SEQUENCE [LARGE SCALE GENOMIC DNA]</scope>
    <source>
        <strain evidence="2 3">Bolton</strain>
    </source>
</reference>
<keyword evidence="3" id="KW-1185">Reference proteome</keyword>
<evidence type="ECO:0000256" key="1">
    <source>
        <dbReference type="SAM" id="MobiDB-lite"/>
    </source>
</evidence>